<dbReference type="InterPro" id="IPR002931">
    <property type="entry name" value="Transglutaminase-like"/>
</dbReference>
<comment type="catalytic activity">
    <reaction evidence="1">
        <text>Hydrolysis of an N(4)-(acetyl-beta-D-glucosaminyl)asparagine residue in which the glucosamine residue may be further glycosylated, to yield a (substituted) N-acetyl-beta-D-glucosaminylamine and a peptide containing an aspartate residue.</text>
        <dbReference type="EC" id="3.5.1.52"/>
    </reaction>
</comment>
<reference evidence="17" key="2">
    <citation type="submission" date="2019-09" db="UniProtKB">
        <authorList>
            <consortium name="WormBaseParasite"/>
        </authorList>
    </citation>
    <scope>IDENTIFICATION</scope>
</reference>
<dbReference type="InterPro" id="IPR008979">
    <property type="entry name" value="Galactose-bd-like_sf"/>
</dbReference>
<comment type="cofactor">
    <cofactor evidence="2">
        <name>Zn(2+)</name>
        <dbReference type="ChEBI" id="CHEBI:29105"/>
    </cofactor>
</comment>
<dbReference type="PROSITE" id="PS00194">
    <property type="entry name" value="THIOREDOXIN_1"/>
    <property type="match status" value="1"/>
</dbReference>
<dbReference type="Proteomes" id="UP000050761">
    <property type="component" value="Unassembled WGS sequence"/>
</dbReference>
<evidence type="ECO:0000313" key="15">
    <source>
        <dbReference type="EMBL" id="VDO89295.1"/>
    </source>
</evidence>
<protein>
    <recommendedName>
        <fullName evidence="6">Peptide-N(4)-(N-acetyl-beta-glucosaminyl)asparagine amidase</fullName>
        <ecNumber evidence="5">3.5.1.52</ecNumber>
    </recommendedName>
    <alternativeName>
        <fullName evidence="11">Peptide:N-glycanase</fullName>
    </alternativeName>
</protein>
<evidence type="ECO:0000256" key="4">
    <source>
        <dbReference type="ARBA" id="ARBA00009390"/>
    </source>
</evidence>
<dbReference type="PRINTS" id="PR00421">
    <property type="entry name" value="THIOREDOXIN"/>
</dbReference>
<dbReference type="PANTHER" id="PTHR12143:SF19">
    <property type="entry name" value="PEPTIDE-N(4)-(N-ACETYL-BETA-GLUCOSAMINYL)ASPARAGINE AMIDASE"/>
    <property type="match status" value="1"/>
</dbReference>
<evidence type="ECO:0000256" key="2">
    <source>
        <dbReference type="ARBA" id="ARBA00001947"/>
    </source>
</evidence>
<keyword evidence="9" id="KW-0378">Hydrolase</keyword>
<accession>A0A3P8CYR5</accession>
<dbReference type="WBParaSite" id="HPBE_0001162801-mRNA-1">
    <property type="protein sequence ID" value="HPBE_0001162801-mRNA-1"/>
    <property type="gene ID" value="HPBE_0001162801"/>
</dbReference>
<evidence type="ECO:0000259" key="14">
    <source>
        <dbReference type="PROSITE" id="PS51398"/>
    </source>
</evidence>
<feature type="domain" description="Thioredoxin" evidence="13">
    <location>
        <begin position="1"/>
        <end position="108"/>
    </location>
</feature>
<keyword evidence="7" id="KW-0963">Cytoplasm</keyword>
<evidence type="ECO:0000256" key="6">
    <source>
        <dbReference type="ARBA" id="ARBA00018546"/>
    </source>
</evidence>
<dbReference type="Pfam" id="PF00085">
    <property type="entry name" value="Thioredoxin"/>
    <property type="match status" value="1"/>
</dbReference>
<dbReference type="Gene3D" id="3.10.620.30">
    <property type="match status" value="1"/>
</dbReference>
<dbReference type="InterPro" id="IPR017937">
    <property type="entry name" value="Thioredoxin_CS"/>
</dbReference>
<comment type="similarity">
    <text evidence="4 12">Belongs to the transglutaminase-like superfamily. PNGase family.</text>
</comment>
<reference evidence="15 16" key="1">
    <citation type="submission" date="2018-11" db="EMBL/GenBank/DDBJ databases">
        <authorList>
            <consortium name="Pathogen Informatics"/>
        </authorList>
    </citation>
    <scope>NUCLEOTIDE SEQUENCE [LARGE SCALE GENOMIC DNA]</scope>
</reference>
<evidence type="ECO:0000313" key="16">
    <source>
        <dbReference type="Proteomes" id="UP000050761"/>
    </source>
</evidence>
<comment type="subcellular location">
    <subcellularLocation>
        <location evidence="3">Cytoplasm</location>
    </subcellularLocation>
</comment>
<dbReference type="InterPro" id="IPR050883">
    <property type="entry name" value="PNGase"/>
</dbReference>
<dbReference type="InterPro" id="IPR038765">
    <property type="entry name" value="Papain-like_cys_pep_sf"/>
</dbReference>
<dbReference type="SUPFAM" id="SSF54001">
    <property type="entry name" value="Cysteine proteinases"/>
    <property type="match status" value="1"/>
</dbReference>
<dbReference type="SUPFAM" id="SSF52833">
    <property type="entry name" value="Thioredoxin-like"/>
    <property type="match status" value="1"/>
</dbReference>
<sequence length="503" mass="57808">MPVQLTRSLADFQSKISAADRNRLFVVDFFADWCGPCRFIAPIYEQFSSRFTNATFLKVNVDNSPDIRQQYGIRAMPTFVLIKQGLEVERIEGANPQALELAINRHYSSTPANPNAAADHERRFLQQFIPQLEKVRLYSDIVYKTLALSLIPADDLRKQATSENGTLSHFQLAKGLLNWFKTDFFSWCDSPVCEACGNQTPKGSGLNGTPTPEEKESGADRVEVYLCSCGQEVRFPRYNDPAKLLETRKGRCGEWANCFALMATAMDFDVRFVYDVTDHVWVELWIPEFDNWVHCDPCENVIDKPLLYEKGWGKKLSYVIAFGADHVYDVTWRYSLDHKKTLRRRTKVREPVLSNFLSKLNARLGADMTPTRAKEMRRRRVKELVEFLLVGKRKDTGETYGGRTSGDVQWRKARSELGCCSKTEPIVITLNQEEIANKKFSLEYSCTDDNYVRGHEVIKGWRTYANCSGSVQRKVDEELNKPLMIRMPTYACVGWLRSLKMRR</sequence>
<keyword evidence="16" id="KW-1185">Reference proteome</keyword>
<dbReference type="InterPro" id="IPR038680">
    <property type="entry name" value="PAW_sf"/>
</dbReference>
<dbReference type="AlphaFoldDB" id="A0A183FU14"/>
<dbReference type="Gene3D" id="3.40.30.10">
    <property type="entry name" value="Glutaredoxin"/>
    <property type="match status" value="1"/>
</dbReference>
<dbReference type="GO" id="GO:0005829">
    <property type="term" value="C:cytosol"/>
    <property type="evidence" value="ECO:0007669"/>
    <property type="project" value="TreeGrafter"/>
</dbReference>
<evidence type="ECO:0000256" key="1">
    <source>
        <dbReference type="ARBA" id="ARBA00001650"/>
    </source>
</evidence>
<evidence type="ECO:0000259" key="13">
    <source>
        <dbReference type="PROSITE" id="PS51352"/>
    </source>
</evidence>
<name>A0A183FU14_HELPZ</name>
<dbReference type="Pfam" id="PF04721">
    <property type="entry name" value="PAW"/>
    <property type="match status" value="1"/>
</dbReference>
<evidence type="ECO:0000256" key="7">
    <source>
        <dbReference type="ARBA" id="ARBA00022490"/>
    </source>
</evidence>
<proteinExistence type="inferred from homology"/>
<dbReference type="InterPro" id="IPR036249">
    <property type="entry name" value="Thioredoxin-like_sf"/>
</dbReference>
<dbReference type="EMBL" id="UZAH01027173">
    <property type="protein sequence ID" value="VDO89295.1"/>
    <property type="molecule type" value="Genomic_DNA"/>
</dbReference>
<dbReference type="OrthoDB" id="409136at2759"/>
<evidence type="ECO:0000256" key="9">
    <source>
        <dbReference type="ARBA" id="ARBA00022801"/>
    </source>
</evidence>
<dbReference type="PANTHER" id="PTHR12143">
    <property type="entry name" value="PEPTIDE N-GLYCANASE PNGASE -RELATED"/>
    <property type="match status" value="1"/>
</dbReference>
<evidence type="ECO:0000256" key="8">
    <source>
        <dbReference type="ARBA" id="ARBA00022723"/>
    </source>
</evidence>
<evidence type="ECO:0000256" key="5">
    <source>
        <dbReference type="ARBA" id="ARBA00012158"/>
    </source>
</evidence>
<dbReference type="GO" id="GO:0000224">
    <property type="term" value="F:peptide-N4-(N-acetyl-beta-glucosaminyl)asparagine amidase activity"/>
    <property type="evidence" value="ECO:0007669"/>
    <property type="project" value="UniProtKB-EC"/>
</dbReference>
<evidence type="ECO:0000256" key="12">
    <source>
        <dbReference type="PROSITE-ProRule" id="PRU00731"/>
    </source>
</evidence>
<dbReference type="PROSITE" id="PS51398">
    <property type="entry name" value="PAW"/>
    <property type="match status" value="1"/>
</dbReference>
<evidence type="ECO:0000256" key="11">
    <source>
        <dbReference type="ARBA" id="ARBA00032901"/>
    </source>
</evidence>
<dbReference type="SMART" id="SM00460">
    <property type="entry name" value="TGc"/>
    <property type="match status" value="1"/>
</dbReference>
<dbReference type="CDD" id="cd02947">
    <property type="entry name" value="TRX_family"/>
    <property type="match status" value="1"/>
</dbReference>
<feature type="domain" description="PAW" evidence="14">
    <location>
        <begin position="399"/>
        <end position="503"/>
    </location>
</feature>
<evidence type="ECO:0000313" key="17">
    <source>
        <dbReference type="WBParaSite" id="HPBE_0001162801-mRNA-1"/>
    </source>
</evidence>
<keyword evidence="10" id="KW-0862">Zinc</keyword>
<dbReference type="Pfam" id="PF01841">
    <property type="entry name" value="Transglut_core"/>
    <property type="match status" value="1"/>
</dbReference>
<dbReference type="PROSITE" id="PS51352">
    <property type="entry name" value="THIOREDOXIN_2"/>
    <property type="match status" value="1"/>
</dbReference>
<dbReference type="InterPro" id="IPR013766">
    <property type="entry name" value="Thioredoxin_domain"/>
</dbReference>
<accession>A0A183FU14</accession>
<dbReference type="GO" id="GO:0046872">
    <property type="term" value="F:metal ion binding"/>
    <property type="evidence" value="ECO:0007669"/>
    <property type="project" value="UniProtKB-KW"/>
</dbReference>
<dbReference type="InterPro" id="IPR006588">
    <property type="entry name" value="Peptide_N_glycanase_PAW_dom"/>
</dbReference>
<evidence type="ECO:0000256" key="10">
    <source>
        <dbReference type="ARBA" id="ARBA00022833"/>
    </source>
</evidence>
<dbReference type="GO" id="GO:0006516">
    <property type="term" value="P:glycoprotein catabolic process"/>
    <property type="evidence" value="ECO:0007669"/>
    <property type="project" value="InterPro"/>
</dbReference>
<dbReference type="Gene3D" id="2.60.120.1020">
    <property type="entry name" value="Peptide N glycanase, PAW domain"/>
    <property type="match status" value="1"/>
</dbReference>
<dbReference type="EC" id="3.5.1.52" evidence="5"/>
<evidence type="ECO:0000256" key="3">
    <source>
        <dbReference type="ARBA" id="ARBA00004496"/>
    </source>
</evidence>
<dbReference type="SUPFAM" id="SSF49785">
    <property type="entry name" value="Galactose-binding domain-like"/>
    <property type="match status" value="1"/>
</dbReference>
<dbReference type="Gene3D" id="2.20.25.10">
    <property type="match status" value="1"/>
</dbReference>
<dbReference type="GO" id="GO:0005634">
    <property type="term" value="C:nucleus"/>
    <property type="evidence" value="ECO:0007669"/>
    <property type="project" value="TreeGrafter"/>
</dbReference>
<keyword evidence="8" id="KW-0479">Metal-binding</keyword>
<organism evidence="16 17">
    <name type="scientific">Heligmosomoides polygyrus</name>
    <name type="common">Parasitic roundworm</name>
    <dbReference type="NCBI Taxonomy" id="6339"/>
    <lineage>
        <taxon>Eukaryota</taxon>
        <taxon>Metazoa</taxon>
        <taxon>Ecdysozoa</taxon>
        <taxon>Nematoda</taxon>
        <taxon>Chromadorea</taxon>
        <taxon>Rhabditida</taxon>
        <taxon>Rhabditina</taxon>
        <taxon>Rhabditomorpha</taxon>
        <taxon>Strongyloidea</taxon>
        <taxon>Heligmosomidae</taxon>
        <taxon>Heligmosomoides</taxon>
    </lineage>
</organism>
<gene>
    <name evidence="15" type="ORF">HPBE_LOCUS11629</name>
</gene>